<keyword evidence="6" id="KW-0269">Exonuclease</keyword>
<dbReference type="PANTHER" id="PTHR11371:SF31">
    <property type="entry name" value="EXTRACELLULAR NUCLEASE"/>
    <property type="match status" value="1"/>
</dbReference>
<dbReference type="Proteomes" id="UP000318288">
    <property type="component" value="Unassembled WGS sequence"/>
</dbReference>
<dbReference type="InterPro" id="IPR016202">
    <property type="entry name" value="DNase_I"/>
</dbReference>
<evidence type="ECO:0000256" key="4">
    <source>
        <dbReference type="SAM" id="MobiDB-lite"/>
    </source>
</evidence>
<dbReference type="OrthoDB" id="5500612at2"/>
<feature type="domain" description="Endonuclease/exonuclease/phosphatase" evidence="5">
    <location>
        <begin position="101"/>
        <end position="309"/>
    </location>
</feature>
<dbReference type="GO" id="GO:0004536">
    <property type="term" value="F:DNA nuclease activity"/>
    <property type="evidence" value="ECO:0007669"/>
    <property type="project" value="InterPro"/>
</dbReference>
<keyword evidence="7" id="KW-1185">Reference proteome</keyword>
<evidence type="ECO:0000259" key="5">
    <source>
        <dbReference type="Pfam" id="PF03372"/>
    </source>
</evidence>
<name>A0A5C6FLW9_9BACT</name>
<evidence type="ECO:0000256" key="2">
    <source>
        <dbReference type="ARBA" id="ARBA00022722"/>
    </source>
</evidence>
<dbReference type="PANTHER" id="PTHR11371">
    <property type="entry name" value="DEOXYRIBONUCLEASE"/>
    <property type="match status" value="1"/>
</dbReference>
<dbReference type="GO" id="GO:0004519">
    <property type="term" value="F:endonuclease activity"/>
    <property type="evidence" value="ECO:0007669"/>
    <property type="project" value="UniProtKB-KW"/>
</dbReference>
<evidence type="ECO:0000256" key="3">
    <source>
        <dbReference type="ARBA" id="ARBA00022801"/>
    </source>
</evidence>
<dbReference type="SUPFAM" id="SSF56219">
    <property type="entry name" value="DNase I-like"/>
    <property type="match status" value="1"/>
</dbReference>
<dbReference type="GO" id="GO:0006308">
    <property type="term" value="P:DNA catabolic process"/>
    <property type="evidence" value="ECO:0007669"/>
    <property type="project" value="InterPro"/>
</dbReference>
<dbReference type="PRINTS" id="PR00130">
    <property type="entry name" value="DNASEI"/>
</dbReference>
<dbReference type="AlphaFoldDB" id="A0A5C6FLW9"/>
<evidence type="ECO:0000313" key="6">
    <source>
        <dbReference type="EMBL" id="TWU60824.1"/>
    </source>
</evidence>
<dbReference type="GO" id="GO:0004527">
    <property type="term" value="F:exonuclease activity"/>
    <property type="evidence" value="ECO:0007669"/>
    <property type="project" value="UniProtKB-KW"/>
</dbReference>
<sequence>MFKMLLLAVFGSGGVGYFKPDFPVIGPIVASIFQRGEPNRDGASAIDRITQIDPGPTSPQTTAPPRSNSSPPAGNLNPRSTNPVRTRLASSRRPDDRILIATFNIQVFGESKLDKPDVVETLASVIRQFDVIAIQEIRAQSDDILPRFLEAVNADGSRYAFLIGERLGRTISTEQYAFLYDTRRIEHDPYSFGTMTDKNDLLHREPFVARFRARTPSPERAFTFWLVNIHTDPDEVPAEIAALAEVFPVMQSARADEDDVILLGDLNASEHELGPLGRLPGMDWVVRDTSTNTRQSKAYDNILFDRRSTREATGQWGVMNLESVFGITREQAIEVSDHLPVWAEFSVWESITPGVANSNDPVDSQRR</sequence>
<protein>
    <submittedName>
        <fullName evidence="6">Endonuclease/Exonuclease/phosphatase family protein</fullName>
    </submittedName>
</protein>
<dbReference type="InterPro" id="IPR036691">
    <property type="entry name" value="Endo/exonu/phosph_ase_sf"/>
</dbReference>
<keyword evidence="2" id="KW-0540">Nuclease</keyword>
<comment type="similarity">
    <text evidence="1">Belongs to the DNase I family.</text>
</comment>
<reference evidence="6 7" key="1">
    <citation type="submission" date="2019-02" db="EMBL/GenBank/DDBJ databases">
        <title>Deep-cultivation of Planctomycetes and their phenomic and genomic characterization uncovers novel biology.</title>
        <authorList>
            <person name="Wiegand S."/>
            <person name="Jogler M."/>
            <person name="Boedeker C."/>
            <person name="Pinto D."/>
            <person name="Vollmers J."/>
            <person name="Rivas-Marin E."/>
            <person name="Kohn T."/>
            <person name="Peeters S.H."/>
            <person name="Heuer A."/>
            <person name="Rast P."/>
            <person name="Oberbeckmann S."/>
            <person name="Bunk B."/>
            <person name="Jeske O."/>
            <person name="Meyerdierks A."/>
            <person name="Storesund J.E."/>
            <person name="Kallscheuer N."/>
            <person name="Luecker S."/>
            <person name="Lage O.M."/>
            <person name="Pohl T."/>
            <person name="Merkel B.J."/>
            <person name="Hornburger P."/>
            <person name="Mueller R.-W."/>
            <person name="Bruemmer F."/>
            <person name="Labrenz M."/>
            <person name="Spormann A.M."/>
            <person name="Op Den Camp H."/>
            <person name="Overmann J."/>
            <person name="Amann R."/>
            <person name="Jetten M.S.M."/>
            <person name="Mascher T."/>
            <person name="Medema M.H."/>
            <person name="Devos D.P."/>
            <person name="Kaster A.-K."/>
            <person name="Ovreas L."/>
            <person name="Rohde M."/>
            <person name="Galperin M.Y."/>
            <person name="Jogler C."/>
        </authorList>
    </citation>
    <scope>NUCLEOTIDE SEQUENCE [LARGE SCALE GENOMIC DNA]</scope>
    <source>
        <strain evidence="6 7">Poly51</strain>
    </source>
</reference>
<dbReference type="SMART" id="SM00476">
    <property type="entry name" value="DNaseIc"/>
    <property type="match status" value="1"/>
</dbReference>
<feature type="region of interest" description="Disordered" evidence="4">
    <location>
        <begin position="49"/>
        <end position="91"/>
    </location>
</feature>
<dbReference type="Gene3D" id="3.60.10.10">
    <property type="entry name" value="Endonuclease/exonuclease/phosphatase"/>
    <property type="match status" value="1"/>
</dbReference>
<gene>
    <name evidence="6" type="ORF">Poly51_11050</name>
</gene>
<dbReference type="Pfam" id="PF03372">
    <property type="entry name" value="Exo_endo_phos"/>
    <property type="match status" value="1"/>
</dbReference>
<comment type="caution">
    <text evidence="6">The sequence shown here is derived from an EMBL/GenBank/DDBJ whole genome shotgun (WGS) entry which is preliminary data.</text>
</comment>
<evidence type="ECO:0000313" key="7">
    <source>
        <dbReference type="Proteomes" id="UP000318288"/>
    </source>
</evidence>
<keyword evidence="3" id="KW-0378">Hydrolase</keyword>
<keyword evidence="6" id="KW-0255">Endonuclease</keyword>
<proteinExistence type="inferred from homology"/>
<dbReference type="EMBL" id="SJPW01000001">
    <property type="protein sequence ID" value="TWU60824.1"/>
    <property type="molecule type" value="Genomic_DNA"/>
</dbReference>
<accession>A0A5C6FLW9</accession>
<feature type="compositionally biased region" description="Polar residues" evidence="4">
    <location>
        <begin position="58"/>
        <end position="84"/>
    </location>
</feature>
<dbReference type="InterPro" id="IPR005135">
    <property type="entry name" value="Endo/exonuclease/phosphatase"/>
</dbReference>
<organism evidence="6 7">
    <name type="scientific">Rubripirellula tenax</name>
    <dbReference type="NCBI Taxonomy" id="2528015"/>
    <lineage>
        <taxon>Bacteria</taxon>
        <taxon>Pseudomonadati</taxon>
        <taxon>Planctomycetota</taxon>
        <taxon>Planctomycetia</taxon>
        <taxon>Pirellulales</taxon>
        <taxon>Pirellulaceae</taxon>
        <taxon>Rubripirellula</taxon>
    </lineage>
</organism>
<evidence type="ECO:0000256" key="1">
    <source>
        <dbReference type="ARBA" id="ARBA00007359"/>
    </source>
</evidence>
<dbReference type="RefSeq" id="WP_146454904.1">
    <property type="nucleotide sequence ID" value="NZ_SJPW01000001.1"/>
</dbReference>